<proteinExistence type="inferred from homology"/>
<dbReference type="OrthoDB" id="9808773at2"/>
<dbReference type="GeneID" id="78824701"/>
<dbReference type="PANTHER" id="PTHR31760:SF0">
    <property type="entry name" value="S-ADENOSYL-L-METHIONINE-DEPENDENT METHYLTRANSFERASES SUPERFAMILY PROTEIN"/>
    <property type="match status" value="1"/>
</dbReference>
<keyword evidence="1 6" id="KW-0963">Cytoplasm</keyword>
<evidence type="ECO:0000256" key="1">
    <source>
        <dbReference type="ARBA" id="ARBA00022490"/>
    </source>
</evidence>
<dbReference type="GO" id="GO:0070043">
    <property type="term" value="F:rRNA (guanine-N7-)-methyltransferase activity"/>
    <property type="evidence" value="ECO:0007669"/>
    <property type="project" value="UniProtKB-UniRule"/>
</dbReference>
<comment type="similarity">
    <text evidence="6">Belongs to the methyltransferase superfamily. RNA methyltransferase RsmG family.</text>
</comment>
<evidence type="ECO:0000256" key="6">
    <source>
        <dbReference type="HAMAP-Rule" id="MF_00074"/>
    </source>
</evidence>
<comment type="subcellular location">
    <subcellularLocation>
        <location evidence="6">Cytoplasm</location>
    </subcellularLocation>
</comment>
<protein>
    <recommendedName>
        <fullName evidence="6">Ribosomal RNA small subunit methyltransferase G</fullName>
        <ecNumber evidence="6">2.1.1.-</ecNumber>
    </recommendedName>
    <alternativeName>
        <fullName evidence="6">16S rRNA 7-methylguanosine methyltransferase</fullName>
        <shortName evidence="6">16S rRNA m7G methyltransferase</shortName>
    </alternativeName>
</protein>
<comment type="caution">
    <text evidence="7">The sequence shown here is derived from an EMBL/GenBank/DDBJ whole genome shotgun (WGS) entry which is preliminary data.</text>
</comment>
<evidence type="ECO:0000256" key="2">
    <source>
        <dbReference type="ARBA" id="ARBA00022552"/>
    </source>
</evidence>
<dbReference type="InterPro" id="IPR003682">
    <property type="entry name" value="rRNA_ssu_MeTfrase_G"/>
</dbReference>
<reference evidence="7 8" key="1">
    <citation type="submission" date="2016-07" db="EMBL/GenBank/DDBJ databases">
        <title>Detection of Helicobacter winghamensis from caecal content of red fox (Vulpes vulpes).</title>
        <authorList>
            <person name="Zanoni R.G."/>
            <person name="Florio D."/>
            <person name="Caffara M."/>
            <person name="Renzi M."/>
            <person name="Parisi A."/>
            <person name="Pasquali F."/>
            <person name="Manfreda G."/>
        </authorList>
    </citation>
    <scope>NUCLEOTIDE SEQUENCE [LARGE SCALE GENOMIC DNA]</scope>
    <source>
        <strain evidence="7 8">295_13</strain>
    </source>
</reference>
<sequence>MFLSTAQQELLENYTQMLLSWNAIHSLSGAKDTKDIQKNIENSLYPLSKIDLSHKHLLLDIGSGNGFPAIPLHIALRIPTILCEPNAKKAAFLQNIKATLKLQNLSIQRKKIESLELKNLPDLITSRATFATKVLLEKCKHCIKDNTTLLLYKGSNVKNEIPDNLKYTHFTHTLSQYLIINGKDILC</sequence>
<dbReference type="EC" id="2.1.1.-" evidence="6"/>
<evidence type="ECO:0000256" key="4">
    <source>
        <dbReference type="ARBA" id="ARBA00022679"/>
    </source>
</evidence>
<keyword evidence="2 6" id="KW-0698">rRNA processing</keyword>
<dbReference type="SUPFAM" id="SSF53335">
    <property type="entry name" value="S-adenosyl-L-methionine-dependent methyltransferases"/>
    <property type="match status" value="1"/>
</dbReference>
<dbReference type="AlphaFoldDB" id="A0A2N3PIW4"/>
<evidence type="ECO:0000313" key="8">
    <source>
        <dbReference type="Proteomes" id="UP000233350"/>
    </source>
</evidence>
<evidence type="ECO:0000256" key="3">
    <source>
        <dbReference type="ARBA" id="ARBA00022603"/>
    </source>
</evidence>
<dbReference type="GO" id="GO:0005829">
    <property type="term" value="C:cytosol"/>
    <property type="evidence" value="ECO:0007669"/>
    <property type="project" value="TreeGrafter"/>
</dbReference>
<comment type="caution">
    <text evidence="6">Lacks conserved residue(s) required for the propagation of feature annotation.</text>
</comment>
<feature type="binding site" evidence="6">
    <location>
        <position position="62"/>
    </location>
    <ligand>
        <name>S-adenosyl-L-methionine</name>
        <dbReference type="ChEBI" id="CHEBI:59789"/>
    </ligand>
</feature>
<dbReference type="PIRSF" id="PIRSF003078">
    <property type="entry name" value="GidB"/>
    <property type="match status" value="1"/>
</dbReference>
<evidence type="ECO:0000313" key="7">
    <source>
        <dbReference type="EMBL" id="PKT80870.1"/>
    </source>
</evidence>
<dbReference type="HAMAP" id="MF_00074">
    <property type="entry name" value="16SrRNA_methyltr_G"/>
    <property type="match status" value="1"/>
</dbReference>
<feature type="binding site" evidence="6">
    <location>
        <position position="127"/>
    </location>
    <ligand>
        <name>S-adenosyl-L-methionine</name>
        <dbReference type="ChEBI" id="CHEBI:59789"/>
    </ligand>
</feature>
<dbReference type="Gene3D" id="3.40.50.150">
    <property type="entry name" value="Vaccinia Virus protein VP39"/>
    <property type="match status" value="1"/>
</dbReference>
<keyword evidence="5 6" id="KW-0949">S-adenosyl-L-methionine</keyword>
<keyword evidence="4 6" id="KW-0808">Transferase</keyword>
<dbReference type="EMBL" id="MBPK01000040">
    <property type="protein sequence ID" value="PKT80870.1"/>
    <property type="molecule type" value="Genomic_DNA"/>
</dbReference>
<evidence type="ECO:0000256" key="5">
    <source>
        <dbReference type="ARBA" id="ARBA00022691"/>
    </source>
</evidence>
<keyword evidence="8" id="KW-1185">Reference proteome</keyword>
<dbReference type="Proteomes" id="UP000233350">
    <property type="component" value="Unassembled WGS sequence"/>
</dbReference>
<dbReference type="Pfam" id="PF02527">
    <property type="entry name" value="GidB"/>
    <property type="match status" value="1"/>
</dbReference>
<dbReference type="STRING" id="556267.HWAG_00112"/>
<dbReference type="RefSeq" id="WP_101313167.1">
    <property type="nucleotide sequence ID" value="NZ_CALJBS010000061.1"/>
</dbReference>
<accession>A0A2N3PIW4</accession>
<comment type="function">
    <text evidence="6">Specifically methylates the N7 position of a guanine in 16S rRNA.</text>
</comment>
<keyword evidence="3 6" id="KW-0489">Methyltransferase</keyword>
<feature type="binding site" evidence="6">
    <location>
        <position position="67"/>
    </location>
    <ligand>
        <name>S-adenosyl-L-methionine</name>
        <dbReference type="ChEBI" id="CHEBI:59789"/>
    </ligand>
</feature>
<feature type="binding site" evidence="6">
    <location>
        <begin position="112"/>
        <end position="113"/>
    </location>
    <ligand>
        <name>S-adenosyl-L-methionine</name>
        <dbReference type="ChEBI" id="CHEBI:59789"/>
    </ligand>
</feature>
<dbReference type="PANTHER" id="PTHR31760">
    <property type="entry name" value="S-ADENOSYL-L-METHIONINE-DEPENDENT METHYLTRANSFERASES SUPERFAMILY PROTEIN"/>
    <property type="match status" value="1"/>
</dbReference>
<dbReference type="InterPro" id="IPR029063">
    <property type="entry name" value="SAM-dependent_MTases_sf"/>
</dbReference>
<gene>
    <name evidence="6" type="primary">rsmG</name>
    <name evidence="7" type="ORF">BCM31_02610</name>
</gene>
<organism evidence="7 8">
    <name type="scientific">Helicobacter winghamensis</name>
    <dbReference type="NCBI Taxonomy" id="157268"/>
    <lineage>
        <taxon>Bacteria</taxon>
        <taxon>Pseudomonadati</taxon>
        <taxon>Campylobacterota</taxon>
        <taxon>Epsilonproteobacteria</taxon>
        <taxon>Campylobacterales</taxon>
        <taxon>Helicobacteraceae</taxon>
        <taxon>Helicobacter</taxon>
    </lineage>
</organism>
<dbReference type="NCBIfam" id="TIGR00138">
    <property type="entry name" value="rsmG_gidB"/>
    <property type="match status" value="1"/>
</dbReference>
<name>A0A2N3PIW4_9HELI</name>